<reference evidence="1 2" key="1">
    <citation type="journal article" date="2021" name="Commun. Biol.">
        <title>The genome of Shorea leprosula (Dipterocarpaceae) highlights the ecological relevance of drought in aseasonal tropical rainforests.</title>
        <authorList>
            <person name="Ng K.K.S."/>
            <person name="Kobayashi M.J."/>
            <person name="Fawcett J.A."/>
            <person name="Hatakeyama M."/>
            <person name="Paape T."/>
            <person name="Ng C.H."/>
            <person name="Ang C.C."/>
            <person name="Tnah L.H."/>
            <person name="Lee C.T."/>
            <person name="Nishiyama T."/>
            <person name="Sese J."/>
            <person name="O'Brien M.J."/>
            <person name="Copetti D."/>
            <person name="Mohd Noor M.I."/>
            <person name="Ong R.C."/>
            <person name="Putra M."/>
            <person name="Sireger I.Z."/>
            <person name="Indrioko S."/>
            <person name="Kosugi Y."/>
            <person name="Izuno A."/>
            <person name="Isagi Y."/>
            <person name="Lee S.L."/>
            <person name="Shimizu K.K."/>
        </authorList>
    </citation>
    <scope>NUCLEOTIDE SEQUENCE [LARGE SCALE GENOMIC DNA]</scope>
    <source>
        <strain evidence="1">214</strain>
    </source>
</reference>
<sequence>MKLKQLESLLGDLQQFSNPKVELEQYPTGPHIASRMLYTVSNSHSLLLHFSAEIP</sequence>
<dbReference type="AlphaFoldDB" id="A0AAV5J5D6"/>
<dbReference type="InterPro" id="IPR029063">
    <property type="entry name" value="SAM-dependent_MTases_sf"/>
</dbReference>
<comment type="caution">
    <text evidence="1">The sequence shown here is derived from an EMBL/GenBank/DDBJ whole genome shotgun (WGS) entry which is preliminary data.</text>
</comment>
<evidence type="ECO:0000313" key="2">
    <source>
        <dbReference type="Proteomes" id="UP001054252"/>
    </source>
</evidence>
<dbReference type="GO" id="GO:0008988">
    <property type="term" value="F:rRNA (adenine-N6-)-methyltransferase activity"/>
    <property type="evidence" value="ECO:0007669"/>
    <property type="project" value="TreeGrafter"/>
</dbReference>
<gene>
    <name evidence="1" type="ORF">SLEP1_g18517</name>
</gene>
<accession>A0AAV5J5D6</accession>
<dbReference type="EMBL" id="BPVZ01000025">
    <property type="protein sequence ID" value="GKV06648.1"/>
    <property type="molecule type" value="Genomic_DNA"/>
</dbReference>
<dbReference type="InterPro" id="IPR051720">
    <property type="entry name" value="rRNA_MeTrfase/Polyamine_Synth"/>
</dbReference>
<dbReference type="PANTHER" id="PTHR23290:SF0">
    <property type="entry name" value="RRNA N6-ADENOSINE-METHYLTRANSFERASE METTL5"/>
    <property type="match status" value="1"/>
</dbReference>
<proteinExistence type="predicted"/>
<keyword evidence="2" id="KW-1185">Reference proteome</keyword>
<dbReference type="Gene3D" id="3.40.50.150">
    <property type="entry name" value="Vaccinia Virus protein VP39"/>
    <property type="match status" value="1"/>
</dbReference>
<dbReference type="PANTHER" id="PTHR23290">
    <property type="entry name" value="RRNA N6-ADENOSINE-METHYLTRANSFERASE METTL5"/>
    <property type="match status" value="1"/>
</dbReference>
<evidence type="ECO:0000313" key="1">
    <source>
        <dbReference type="EMBL" id="GKV06648.1"/>
    </source>
</evidence>
<protein>
    <submittedName>
        <fullName evidence="1">Uncharacterized protein</fullName>
    </submittedName>
</protein>
<dbReference type="Proteomes" id="UP001054252">
    <property type="component" value="Unassembled WGS sequence"/>
</dbReference>
<name>A0AAV5J5D6_9ROSI</name>
<organism evidence="1 2">
    <name type="scientific">Rubroshorea leprosula</name>
    <dbReference type="NCBI Taxonomy" id="152421"/>
    <lineage>
        <taxon>Eukaryota</taxon>
        <taxon>Viridiplantae</taxon>
        <taxon>Streptophyta</taxon>
        <taxon>Embryophyta</taxon>
        <taxon>Tracheophyta</taxon>
        <taxon>Spermatophyta</taxon>
        <taxon>Magnoliopsida</taxon>
        <taxon>eudicotyledons</taxon>
        <taxon>Gunneridae</taxon>
        <taxon>Pentapetalae</taxon>
        <taxon>rosids</taxon>
        <taxon>malvids</taxon>
        <taxon>Malvales</taxon>
        <taxon>Dipterocarpaceae</taxon>
        <taxon>Rubroshorea</taxon>
    </lineage>
</organism>